<dbReference type="Proteomes" id="UP000789405">
    <property type="component" value="Unassembled WGS sequence"/>
</dbReference>
<organism evidence="2 3">
    <name type="scientific">Dentiscutata erythropus</name>
    <dbReference type="NCBI Taxonomy" id="1348616"/>
    <lineage>
        <taxon>Eukaryota</taxon>
        <taxon>Fungi</taxon>
        <taxon>Fungi incertae sedis</taxon>
        <taxon>Mucoromycota</taxon>
        <taxon>Glomeromycotina</taxon>
        <taxon>Glomeromycetes</taxon>
        <taxon>Diversisporales</taxon>
        <taxon>Gigasporaceae</taxon>
        <taxon>Dentiscutata</taxon>
    </lineage>
</organism>
<keyword evidence="3" id="KW-1185">Reference proteome</keyword>
<dbReference type="EMBL" id="CAJVPY010008785">
    <property type="protein sequence ID" value="CAG8700622.1"/>
    <property type="molecule type" value="Genomic_DNA"/>
</dbReference>
<dbReference type="OrthoDB" id="10324726at2759"/>
<evidence type="ECO:0000313" key="2">
    <source>
        <dbReference type="EMBL" id="CAG8700622.1"/>
    </source>
</evidence>
<evidence type="ECO:0000256" key="1">
    <source>
        <dbReference type="SAM" id="MobiDB-lite"/>
    </source>
</evidence>
<dbReference type="AlphaFoldDB" id="A0A9N9HQI5"/>
<proteinExistence type="predicted"/>
<reference evidence="2" key="1">
    <citation type="submission" date="2021-06" db="EMBL/GenBank/DDBJ databases">
        <authorList>
            <person name="Kallberg Y."/>
            <person name="Tangrot J."/>
            <person name="Rosling A."/>
        </authorList>
    </citation>
    <scope>NUCLEOTIDE SEQUENCE</scope>
    <source>
        <strain evidence="2">MA453B</strain>
    </source>
</reference>
<sequence length="287" mass="34492">MLLNEQYPIFDLNILHTRKISVMGLIEQLISMNVIVEGKTNIFKKAFRKCFISTFYYDRKINSLELDVFINHTKKIWYDEDKKLHKRKELVNLIMELHKYIKDNTFVLGDEILSKCSGIIDIYCNYLSKNPVDIDLELIKTKVKAICEKLQINKKYYTTLNKKEYPLIDFDKMTHVERIYFLRWVNNSKYEKSLFQDVLMDLWNNKTSDKNLDRIFQTSLLYHINKFKSSNGYYDFFSEEYKKRYLKSFFDTVNEYCEYLRTKESDSAVKPNQKEPGQGIKFSSIER</sequence>
<comment type="caution">
    <text evidence="2">The sequence shown here is derived from an EMBL/GenBank/DDBJ whole genome shotgun (WGS) entry which is preliminary data.</text>
</comment>
<name>A0A9N9HQI5_9GLOM</name>
<accession>A0A9N9HQI5</accession>
<protein>
    <submittedName>
        <fullName evidence="2">1394_t:CDS:1</fullName>
    </submittedName>
</protein>
<evidence type="ECO:0000313" key="3">
    <source>
        <dbReference type="Proteomes" id="UP000789405"/>
    </source>
</evidence>
<gene>
    <name evidence="2" type="ORF">DERYTH_LOCUS12962</name>
</gene>
<feature type="region of interest" description="Disordered" evidence="1">
    <location>
        <begin position="267"/>
        <end position="287"/>
    </location>
</feature>